<accession>A0AAD7BHI1</accession>
<dbReference type="AlphaFoldDB" id="A0AAD7BHI1"/>
<proteinExistence type="predicted"/>
<evidence type="ECO:0000313" key="1">
    <source>
        <dbReference type="EMBL" id="KAJ7621101.1"/>
    </source>
</evidence>
<organism evidence="1 2">
    <name type="scientific">Roridomyces roridus</name>
    <dbReference type="NCBI Taxonomy" id="1738132"/>
    <lineage>
        <taxon>Eukaryota</taxon>
        <taxon>Fungi</taxon>
        <taxon>Dikarya</taxon>
        <taxon>Basidiomycota</taxon>
        <taxon>Agaricomycotina</taxon>
        <taxon>Agaricomycetes</taxon>
        <taxon>Agaricomycetidae</taxon>
        <taxon>Agaricales</taxon>
        <taxon>Marasmiineae</taxon>
        <taxon>Mycenaceae</taxon>
        <taxon>Roridomyces</taxon>
    </lineage>
</organism>
<gene>
    <name evidence="1" type="ORF">FB45DRAFT_1006509</name>
</gene>
<dbReference type="Proteomes" id="UP001221142">
    <property type="component" value="Unassembled WGS sequence"/>
</dbReference>
<keyword evidence="2" id="KW-1185">Reference proteome</keyword>
<dbReference type="EMBL" id="JARKIF010000016">
    <property type="protein sequence ID" value="KAJ7621101.1"/>
    <property type="molecule type" value="Genomic_DNA"/>
</dbReference>
<comment type="caution">
    <text evidence="1">The sequence shown here is derived from an EMBL/GenBank/DDBJ whole genome shotgun (WGS) entry which is preliminary data.</text>
</comment>
<reference evidence="1" key="1">
    <citation type="submission" date="2023-03" db="EMBL/GenBank/DDBJ databases">
        <title>Massive genome expansion in bonnet fungi (Mycena s.s.) driven by repeated elements and novel gene families across ecological guilds.</title>
        <authorList>
            <consortium name="Lawrence Berkeley National Laboratory"/>
            <person name="Harder C.B."/>
            <person name="Miyauchi S."/>
            <person name="Viragh M."/>
            <person name="Kuo A."/>
            <person name="Thoen E."/>
            <person name="Andreopoulos B."/>
            <person name="Lu D."/>
            <person name="Skrede I."/>
            <person name="Drula E."/>
            <person name="Henrissat B."/>
            <person name="Morin E."/>
            <person name="Kohler A."/>
            <person name="Barry K."/>
            <person name="LaButti K."/>
            <person name="Morin E."/>
            <person name="Salamov A."/>
            <person name="Lipzen A."/>
            <person name="Mereny Z."/>
            <person name="Hegedus B."/>
            <person name="Baldrian P."/>
            <person name="Stursova M."/>
            <person name="Weitz H."/>
            <person name="Taylor A."/>
            <person name="Grigoriev I.V."/>
            <person name="Nagy L.G."/>
            <person name="Martin F."/>
            <person name="Kauserud H."/>
        </authorList>
    </citation>
    <scope>NUCLEOTIDE SEQUENCE</scope>
    <source>
        <strain evidence="1">9284</strain>
    </source>
</reference>
<name>A0AAD7BHI1_9AGAR</name>
<evidence type="ECO:0000313" key="2">
    <source>
        <dbReference type="Proteomes" id="UP001221142"/>
    </source>
</evidence>
<protein>
    <submittedName>
        <fullName evidence="1">Uncharacterized protein</fullName>
    </submittedName>
</protein>
<sequence length="181" mass="20148">MSDEYQKHGHMTRTRECHQSINQYHQLINNFQHLAHIALTIDTVLDMVTIIVCSGCMLAHASPLYRVCKCPVTIVRGKGTRCLTADPVPPFNTTYGTGVNVEKVEFPEFPYGSGAVNSLTFNNEEKWAALRHATRLHPMGLLYGNSGSVTSSLVTTWSLVLGGGVLDTTYQDYQYFVTFLT</sequence>